<dbReference type="InterPro" id="IPR020993">
    <property type="entry name" value="Centromere_CenpK"/>
</dbReference>
<gene>
    <name evidence="9" type="ORF">BK809_0002182</name>
</gene>
<keyword evidence="5 8" id="KW-0175">Coiled coil</keyword>
<dbReference type="GO" id="GO:0000775">
    <property type="term" value="C:chromosome, centromeric region"/>
    <property type="evidence" value="ECO:0007669"/>
    <property type="project" value="UniProtKB-SubCell"/>
</dbReference>
<evidence type="ECO:0000256" key="1">
    <source>
        <dbReference type="ARBA" id="ARBA00004123"/>
    </source>
</evidence>
<keyword evidence="7" id="KW-0137">Centromere</keyword>
<evidence type="ECO:0000256" key="3">
    <source>
        <dbReference type="ARBA" id="ARBA00005795"/>
    </source>
</evidence>
<evidence type="ECO:0000256" key="5">
    <source>
        <dbReference type="ARBA" id="ARBA00023054"/>
    </source>
</evidence>
<protein>
    <submittedName>
        <fullName evidence="9">Uncharacterized protein</fullName>
    </submittedName>
</protein>
<evidence type="ECO:0000313" key="9">
    <source>
        <dbReference type="EMBL" id="OMP85970.1"/>
    </source>
</evidence>
<accession>A0A1S8BEP9</accession>
<comment type="similarity">
    <text evidence="3">Belongs to the CENP-K/MCM22 family.</text>
</comment>
<sequence length="353" mass="39261">MDRTRPSTLASIQHYATAPNSARQLQMDVDAPDHATFEARLEQTVHELQERVQQQQRALEELRASASQPALHAPSADLRERLRQLRTLQNAYESLTPAEPYLPGPQSVLPTLLATDITQKCISETRDALTISRASIGAARRELDREESSLRDSNAIMPSLEARIGVLRSQREERAAKAPPQLAKELLTSTHKRQQKYDVECRRLQDALESFVEEHLAALVAAEELGGPVVGELMDIDDEMLAAGFSHQGKPKPLKEGKAAVDRRQRRIDEIWGAADASSDEPLDEKDAAATEIRSLVEDLLRALVGESNGGEYVELGRDSAASRFLVRAKVAQFHPKDARKLRLVDFGRDLDM</sequence>
<evidence type="ECO:0000256" key="4">
    <source>
        <dbReference type="ARBA" id="ARBA00022454"/>
    </source>
</evidence>
<dbReference type="PANTHER" id="PTHR14401">
    <property type="entry name" value="CENTROMERE PROTEIN K"/>
    <property type="match status" value="1"/>
</dbReference>
<evidence type="ECO:0000256" key="7">
    <source>
        <dbReference type="ARBA" id="ARBA00023328"/>
    </source>
</evidence>
<dbReference type="AlphaFoldDB" id="A0A1S8BEP9"/>
<evidence type="ECO:0000256" key="6">
    <source>
        <dbReference type="ARBA" id="ARBA00023242"/>
    </source>
</evidence>
<dbReference type="PANTHER" id="PTHR14401:SF6">
    <property type="entry name" value="CENTROMERE PROTEIN K"/>
    <property type="match status" value="1"/>
</dbReference>
<comment type="subcellular location">
    <subcellularLocation>
        <location evidence="2">Chromosome</location>
        <location evidence="2">Centromere</location>
    </subcellularLocation>
    <subcellularLocation>
        <location evidence="1">Nucleus</location>
    </subcellularLocation>
</comment>
<reference evidence="9 10" key="1">
    <citation type="submission" date="2017-01" db="EMBL/GenBank/DDBJ databases">
        <title>Draft genome sequence of Diplodia seriata F98.1, a fungal species involved in grapevine trunk diseases.</title>
        <authorList>
            <person name="Robert-Siegwald G."/>
            <person name="Vallet J."/>
            <person name="Abou-Mansour E."/>
            <person name="Xu J."/>
            <person name="Rey P."/>
            <person name="Bertsch C."/>
            <person name="Rego C."/>
            <person name="Larignon P."/>
            <person name="Fontaine F."/>
            <person name="Lebrun M.-H."/>
        </authorList>
    </citation>
    <scope>NUCLEOTIDE SEQUENCE [LARGE SCALE GENOMIC DNA]</scope>
    <source>
        <strain evidence="9 10">F98.1</strain>
    </source>
</reference>
<dbReference type="GO" id="GO:0051382">
    <property type="term" value="P:kinetochore assembly"/>
    <property type="evidence" value="ECO:0007669"/>
    <property type="project" value="InterPro"/>
</dbReference>
<dbReference type="STRING" id="420778.A0A1S8BEP9"/>
<dbReference type="Proteomes" id="UP000190776">
    <property type="component" value="Unassembled WGS sequence"/>
</dbReference>
<keyword evidence="6" id="KW-0539">Nucleus</keyword>
<organism evidence="9 10">
    <name type="scientific">Diplodia seriata</name>
    <dbReference type="NCBI Taxonomy" id="420778"/>
    <lineage>
        <taxon>Eukaryota</taxon>
        <taxon>Fungi</taxon>
        <taxon>Dikarya</taxon>
        <taxon>Ascomycota</taxon>
        <taxon>Pezizomycotina</taxon>
        <taxon>Dothideomycetes</taxon>
        <taxon>Dothideomycetes incertae sedis</taxon>
        <taxon>Botryosphaeriales</taxon>
        <taxon>Botryosphaeriaceae</taxon>
        <taxon>Diplodia</taxon>
    </lineage>
</organism>
<dbReference type="GO" id="GO:0005634">
    <property type="term" value="C:nucleus"/>
    <property type="evidence" value="ECO:0007669"/>
    <property type="project" value="UniProtKB-SubCell"/>
</dbReference>
<evidence type="ECO:0000256" key="8">
    <source>
        <dbReference type="SAM" id="Coils"/>
    </source>
</evidence>
<evidence type="ECO:0000256" key="2">
    <source>
        <dbReference type="ARBA" id="ARBA00004584"/>
    </source>
</evidence>
<dbReference type="EMBL" id="MSZU01000081">
    <property type="protein sequence ID" value="OMP85970.1"/>
    <property type="molecule type" value="Genomic_DNA"/>
</dbReference>
<comment type="caution">
    <text evidence="9">The sequence shown here is derived from an EMBL/GenBank/DDBJ whole genome shotgun (WGS) entry which is preliminary data.</text>
</comment>
<name>A0A1S8BEP9_9PEZI</name>
<keyword evidence="4" id="KW-0158">Chromosome</keyword>
<proteinExistence type="inferred from homology"/>
<feature type="coiled-coil region" evidence="8">
    <location>
        <begin position="38"/>
        <end position="65"/>
    </location>
</feature>
<dbReference type="OrthoDB" id="9445768at2759"/>
<evidence type="ECO:0000313" key="10">
    <source>
        <dbReference type="Proteomes" id="UP000190776"/>
    </source>
</evidence>
<dbReference type="GO" id="GO:0000070">
    <property type="term" value="P:mitotic sister chromatid segregation"/>
    <property type="evidence" value="ECO:0007669"/>
    <property type="project" value="TreeGrafter"/>
</dbReference>